<feature type="region of interest" description="Disordered" evidence="1">
    <location>
        <begin position="147"/>
        <end position="210"/>
    </location>
</feature>
<dbReference type="PANTHER" id="PTHR13167">
    <property type="entry name" value="PIEZO-TYPE MECHANOSENSITIVE ION CHANNEL COMPONENT"/>
    <property type="match status" value="1"/>
</dbReference>
<dbReference type="PANTHER" id="PTHR13167:SF25">
    <property type="entry name" value="PIEZO-TYPE MECHANOSENSITIVE ION CHANNEL COMPONENT"/>
    <property type="match status" value="1"/>
</dbReference>
<organism evidence="3 4">
    <name type="scientific">Reticulomyxa filosa</name>
    <dbReference type="NCBI Taxonomy" id="46433"/>
    <lineage>
        <taxon>Eukaryota</taxon>
        <taxon>Sar</taxon>
        <taxon>Rhizaria</taxon>
        <taxon>Retaria</taxon>
        <taxon>Foraminifera</taxon>
        <taxon>Monothalamids</taxon>
        <taxon>Reticulomyxidae</taxon>
        <taxon>Reticulomyxa</taxon>
    </lineage>
</organism>
<feature type="transmembrane region" description="Helical" evidence="2">
    <location>
        <begin position="275"/>
        <end position="297"/>
    </location>
</feature>
<gene>
    <name evidence="3" type="ORF">RFI_28627</name>
</gene>
<feature type="non-terminal residue" evidence="3">
    <location>
        <position position="1"/>
    </location>
</feature>
<feature type="region of interest" description="Disordered" evidence="1">
    <location>
        <begin position="525"/>
        <end position="559"/>
    </location>
</feature>
<dbReference type="GO" id="GO:0005261">
    <property type="term" value="F:monoatomic cation channel activity"/>
    <property type="evidence" value="ECO:0007669"/>
    <property type="project" value="TreeGrafter"/>
</dbReference>
<keyword evidence="2" id="KW-1133">Transmembrane helix</keyword>
<dbReference type="GO" id="GO:0016020">
    <property type="term" value="C:membrane"/>
    <property type="evidence" value="ECO:0007669"/>
    <property type="project" value="InterPro"/>
</dbReference>
<feature type="compositionally biased region" description="Pro residues" evidence="1">
    <location>
        <begin position="172"/>
        <end position="187"/>
    </location>
</feature>
<feature type="transmembrane region" description="Helical" evidence="2">
    <location>
        <begin position="20"/>
        <end position="40"/>
    </location>
</feature>
<feature type="transmembrane region" description="Helical" evidence="2">
    <location>
        <begin position="385"/>
        <end position="403"/>
    </location>
</feature>
<dbReference type="GO" id="GO:0042391">
    <property type="term" value="P:regulation of membrane potential"/>
    <property type="evidence" value="ECO:0007669"/>
    <property type="project" value="TreeGrafter"/>
</dbReference>
<evidence type="ECO:0000256" key="2">
    <source>
        <dbReference type="SAM" id="Phobius"/>
    </source>
</evidence>
<name>X6M6V7_RETFI</name>
<accession>X6M6V7</accession>
<keyword evidence="2" id="KW-0472">Membrane</keyword>
<comment type="caution">
    <text evidence="3">The sequence shown here is derived from an EMBL/GenBank/DDBJ whole genome shotgun (WGS) entry which is preliminary data.</text>
</comment>
<evidence type="ECO:0000313" key="4">
    <source>
        <dbReference type="Proteomes" id="UP000023152"/>
    </source>
</evidence>
<feature type="transmembrane region" description="Helical" evidence="2">
    <location>
        <begin position="119"/>
        <end position="137"/>
    </location>
</feature>
<feature type="compositionally biased region" description="Basic and acidic residues" evidence="1">
    <location>
        <begin position="525"/>
        <end position="546"/>
    </location>
</feature>
<evidence type="ECO:0000313" key="3">
    <source>
        <dbReference type="EMBL" id="ETO08760.1"/>
    </source>
</evidence>
<dbReference type="Proteomes" id="UP000023152">
    <property type="component" value="Unassembled WGS sequence"/>
</dbReference>
<sequence>NRGLEISTILLLFCAFYSKNSMNLLYVIVVCGCYVFGATLHHDPHVYTERIWTPLVVIMMLWLLLQYWIVIPYELSSYNMTTRWKDCFHFGRNFTGHDAEYWAFLPTVHYTARDLYFDFFAYLMVSLQYCYFAWDILREHKLRKRAKTKGEDQDQDHDHDHDQELSPEQKQQPPPLPTPPTPPTPPPDDQDREQQTQQETATMKDNKDEEGKLGVHKALLQSVGKVWDWQEEPWRKRLGLTDSNKGLKIRTKMDRQADVLWEQWKAHTLLYCDKVLLIIMFAFGIRTVTILSTVFLMFPFWQLFFAKPSEHRKLIRWWGMVEIYTWGILSLSILYQLPWLPHDHEKKHGFVSWPSVVGMEKLNSNGNGYCPPKNDCKNPFSDTSIIFYIVLLLVIDFQIKILHSNEYHRFLKLYQYWKENSDIRRYHSAQLMKFRRYSLIRYYAHEEMMVKRQLNELFDSEEFKKSLTFRDSELTIYPPLVGDDAVKEQMELNLYGKSALEYNVDLLKKRAGIVEKVYRDVYQDDRGETHLTEQEKQAREEWRSQRDAATAKQQAQQDQ</sequence>
<keyword evidence="2" id="KW-0812">Transmembrane</keyword>
<proteinExistence type="predicted"/>
<evidence type="ECO:0000256" key="1">
    <source>
        <dbReference type="SAM" id="MobiDB-lite"/>
    </source>
</evidence>
<protein>
    <submittedName>
        <fullName evidence="3">Uncharacterized protein</fullName>
    </submittedName>
</protein>
<feature type="transmembrane region" description="Helical" evidence="2">
    <location>
        <begin position="52"/>
        <end position="71"/>
    </location>
</feature>
<dbReference type="AlphaFoldDB" id="X6M6V7"/>
<dbReference type="GO" id="GO:0071260">
    <property type="term" value="P:cellular response to mechanical stimulus"/>
    <property type="evidence" value="ECO:0007669"/>
    <property type="project" value="TreeGrafter"/>
</dbReference>
<reference evidence="3 4" key="1">
    <citation type="journal article" date="2013" name="Curr. Biol.">
        <title>The Genome of the Foraminiferan Reticulomyxa filosa.</title>
        <authorList>
            <person name="Glockner G."/>
            <person name="Hulsmann N."/>
            <person name="Schleicher M."/>
            <person name="Noegel A.A."/>
            <person name="Eichinger L."/>
            <person name="Gallinger C."/>
            <person name="Pawlowski J."/>
            <person name="Sierra R."/>
            <person name="Euteneuer U."/>
            <person name="Pillet L."/>
            <person name="Moustafa A."/>
            <person name="Platzer M."/>
            <person name="Groth M."/>
            <person name="Szafranski K."/>
            <person name="Schliwa M."/>
        </authorList>
    </citation>
    <scope>NUCLEOTIDE SEQUENCE [LARGE SCALE GENOMIC DNA]</scope>
</reference>
<feature type="compositionally biased region" description="Low complexity" evidence="1">
    <location>
        <begin position="547"/>
        <end position="559"/>
    </location>
</feature>
<feature type="non-terminal residue" evidence="3">
    <location>
        <position position="559"/>
    </location>
</feature>
<dbReference type="EMBL" id="ASPP01024712">
    <property type="protein sequence ID" value="ETO08760.1"/>
    <property type="molecule type" value="Genomic_DNA"/>
</dbReference>
<keyword evidence="4" id="KW-1185">Reference proteome</keyword>
<feature type="transmembrane region" description="Helical" evidence="2">
    <location>
        <begin position="317"/>
        <end position="337"/>
    </location>
</feature>
<dbReference type="InterPro" id="IPR027272">
    <property type="entry name" value="Piezo"/>
</dbReference>
<dbReference type="GO" id="GO:0050982">
    <property type="term" value="P:detection of mechanical stimulus"/>
    <property type="evidence" value="ECO:0007669"/>
    <property type="project" value="TreeGrafter"/>
</dbReference>
<dbReference type="GO" id="GO:0008381">
    <property type="term" value="F:mechanosensitive monoatomic ion channel activity"/>
    <property type="evidence" value="ECO:0007669"/>
    <property type="project" value="InterPro"/>
</dbReference>
<feature type="compositionally biased region" description="Basic and acidic residues" evidence="1">
    <location>
        <begin position="148"/>
        <end position="164"/>
    </location>
</feature>